<dbReference type="RefSeq" id="WP_099556027.1">
    <property type="nucleotide sequence ID" value="NZ_LT960614.1"/>
</dbReference>
<dbReference type="OrthoDB" id="8457138at2"/>
<dbReference type="AlphaFoldDB" id="A0A2C9D5F9"/>
<evidence type="ECO:0000313" key="3">
    <source>
        <dbReference type="Proteomes" id="UP000223606"/>
    </source>
</evidence>
<protein>
    <submittedName>
        <fullName evidence="2">Uncharacterized protein</fullName>
    </submittedName>
</protein>
<keyword evidence="3" id="KW-1185">Reference proteome</keyword>
<proteinExistence type="predicted"/>
<dbReference type="Proteomes" id="UP000223606">
    <property type="component" value="Chromosome 1"/>
</dbReference>
<dbReference type="EMBL" id="LT960614">
    <property type="protein sequence ID" value="SON55526.1"/>
    <property type="molecule type" value="Genomic_DNA"/>
</dbReference>
<organism evidence="2 3">
    <name type="scientific">Hartmannibacter diazotrophicus</name>
    <dbReference type="NCBI Taxonomy" id="1482074"/>
    <lineage>
        <taxon>Bacteria</taxon>
        <taxon>Pseudomonadati</taxon>
        <taxon>Pseudomonadota</taxon>
        <taxon>Alphaproteobacteria</taxon>
        <taxon>Hyphomicrobiales</taxon>
        <taxon>Pleomorphomonadaceae</taxon>
        <taxon>Hartmannibacter</taxon>
    </lineage>
</organism>
<dbReference type="KEGG" id="hdi:HDIA_1985"/>
<evidence type="ECO:0000313" key="2">
    <source>
        <dbReference type="EMBL" id="SON55526.1"/>
    </source>
</evidence>
<keyword evidence="1" id="KW-0175">Coiled coil</keyword>
<evidence type="ECO:0000256" key="1">
    <source>
        <dbReference type="SAM" id="Coils"/>
    </source>
</evidence>
<gene>
    <name evidence="2" type="ORF">HDIA_1985</name>
</gene>
<accession>A0A2C9D5F9</accession>
<sequence length="116" mass="12211">MAEKKIWVAFRNKGVLPKALMGTEKDINVGPHEPVRVPETYGNHLIADRFAYAADELAKQRAAARKGTAKSIAAAEKAVADAKETLDKAGDDLAAKADAEKALAAAEAALAALQDN</sequence>
<name>A0A2C9D5F9_9HYPH</name>
<reference evidence="3" key="1">
    <citation type="submission" date="2017-09" db="EMBL/GenBank/DDBJ databases">
        <title>Genome sequence of Nannocystis excedens DSM 71.</title>
        <authorList>
            <person name="Blom J."/>
        </authorList>
    </citation>
    <scope>NUCLEOTIDE SEQUENCE [LARGE SCALE GENOMIC DNA]</scope>
    <source>
        <strain evidence="3">type strain: E19</strain>
    </source>
</reference>
<feature type="coiled-coil region" evidence="1">
    <location>
        <begin position="72"/>
        <end position="116"/>
    </location>
</feature>